<evidence type="ECO:0000256" key="3">
    <source>
        <dbReference type="ARBA" id="ARBA00022892"/>
    </source>
</evidence>
<comment type="subcellular location">
    <subcellularLocation>
        <location evidence="6">Endoplasmic reticulum</location>
    </subcellularLocation>
    <subcellularLocation>
        <location evidence="6">Golgi apparatus</location>
        <location evidence="6">cis-Golgi network</location>
    </subcellularLocation>
</comment>
<evidence type="ECO:0000313" key="8">
    <source>
        <dbReference type="Proteomes" id="UP000187209"/>
    </source>
</evidence>
<dbReference type="SUPFAM" id="SSF64356">
    <property type="entry name" value="SNARE-like"/>
    <property type="match status" value="1"/>
</dbReference>
<dbReference type="Proteomes" id="UP000187209">
    <property type="component" value="Unassembled WGS sequence"/>
</dbReference>
<dbReference type="SMART" id="SM01399">
    <property type="entry name" value="Sybindin"/>
    <property type="match status" value="1"/>
</dbReference>
<dbReference type="GO" id="GO:0005783">
    <property type="term" value="C:endoplasmic reticulum"/>
    <property type="evidence" value="ECO:0007669"/>
    <property type="project" value="UniProtKB-SubCell"/>
</dbReference>
<accession>A0A1R2ARH0</accession>
<keyword evidence="4 6" id="KW-0333">Golgi apparatus</keyword>
<dbReference type="OrthoDB" id="246406at2759"/>
<reference evidence="7 8" key="1">
    <citation type="submission" date="2016-11" db="EMBL/GenBank/DDBJ databases">
        <title>The macronuclear genome of Stentor coeruleus: a giant cell with tiny introns.</title>
        <authorList>
            <person name="Slabodnick M."/>
            <person name="Ruby J.G."/>
            <person name="Reiff S.B."/>
            <person name="Swart E.C."/>
            <person name="Gosai S."/>
            <person name="Prabakaran S."/>
            <person name="Witkowska E."/>
            <person name="Larue G.E."/>
            <person name="Fisher S."/>
            <person name="Freeman R.M."/>
            <person name="Gunawardena J."/>
            <person name="Chu W."/>
            <person name="Stover N.A."/>
            <person name="Gregory B.D."/>
            <person name="Nowacki M."/>
            <person name="Derisi J."/>
            <person name="Roy S.W."/>
            <person name="Marshall W.F."/>
            <person name="Sood P."/>
        </authorList>
    </citation>
    <scope>NUCLEOTIDE SEQUENCE [LARGE SCALE GENOMIC DNA]</scope>
    <source>
        <strain evidence="7">WM001</strain>
    </source>
</reference>
<dbReference type="InterPro" id="IPR011012">
    <property type="entry name" value="Longin-like_dom_sf"/>
</dbReference>
<keyword evidence="8" id="KW-1185">Reference proteome</keyword>
<evidence type="ECO:0000313" key="7">
    <source>
        <dbReference type="EMBL" id="OMJ67092.1"/>
    </source>
</evidence>
<dbReference type="EMBL" id="MPUH01001565">
    <property type="protein sequence ID" value="OMJ67092.1"/>
    <property type="molecule type" value="Genomic_DNA"/>
</dbReference>
<dbReference type="GO" id="GO:0030008">
    <property type="term" value="C:TRAPP complex"/>
    <property type="evidence" value="ECO:0007669"/>
    <property type="project" value="UniProtKB-UniRule"/>
</dbReference>
<evidence type="ECO:0000256" key="1">
    <source>
        <dbReference type="ARBA" id="ARBA00022448"/>
    </source>
</evidence>
<keyword evidence="2 6" id="KW-0256">Endoplasmic reticulum</keyword>
<comment type="similarity">
    <text evidence="5">Belongs to the TRAPP small subunits family. BET5 subfamily.</text>
</comment>
<proteinExistence type="inferred from homology"/>
<sequence>MVYEFYIFNNVGNCLFYLNLRGTTPEKNPQDKQKLIFGMMHTMKSMCRKFSPQPISVSPFTSYVTDAYKLHILETSSGLNFVMFTHPDMMDQTHSLKWIYSTIYCTFVIRNPFYEPKKPITSVVFKQKLEEYLLTLAR</sequence>
<dbReference type="AlphaFoldDB" id="A0A1R2ARH0"/>
<keyword evidence="3 6" id="KW-0931">ER-Golgi transport</keyword>
<dbReference type="Gene3D" id="3.30.450.70">
    <property type="match status" value="1"/>
</dbReference>
<comment type="subunit">
    <text evidence="6">Part of the multisubunit transport protein particle (TRAPP) complex.</text>
</comment>
<gene>
    <name evidence="7" type="ORF">SteCoe_35835</name>
</gene>
<evidence type="ECO:0000256" key="2">
    <source>
        <dbReference type="ARBA" id="ARBA00022824"/>
    </source>
</evidence>
<dbReference type="GO" id="GO:0006888">
    <property type="term" value="P:endoplasmic reticulum to Golgi vesicle-mediated transport"/>
    <property type="evidence" value="ECO:0007669"/>
    <property type="project" value="UniProtKB-UniRule"/>
</dbReference>
<evidence type="ECO:0000256" key="4">
    <source>
        <dbReference type="ARBA" id="ARBA00023034"/>
    </source>
</evidence>
<keyword evidence="1 6" id="KW-0813">Transport</keyword>
<dbReference type="GO" id="GO:0005794">
    <property type="term" value="C:Golgi apparatus"/>
    <property type="evidence" value="ECO:0007669"/>
    <property type="project" value="UniProtKB-SubCell"/>
</dbReference>
<dbReference type="PANTHER" id="PTHR23249">
    <property type="entry name" value="TRAFFICKING PROTEIN PARTICLE COMPLEX SUBUNIT"/>
    <property type="match status" value="1"/>
</dbReference>
<dbReference type="PANTHER" id="PTHR23249:SF16">
    <property type="entry name" value="TRAFFICKING PROTEIN PARTICLE COMPLEX SUBUNIT 1"/>
    <property type="match status" value="1"/>
</dbReference>
<evidence type="ECO:0000256" key="5">
    <source>
        <dbReference type="ARBA" id="ARBA00038167"/>
    </source>
</evidence>
<comment type="caution">
    <text evidence="7">The sequence shown here is derived from an EMBL/GenBank/DDBJ whole genome shotgun (WGS) entry which is preliminary data.</text>
</comment>
<organism evidence="7 8">
    <name type="scientific">Stentor coeruleus</name>
    <dbReference type="NCBI Taxonomy" id="5963"/>
    <lineage>
        <taxon>Eukaryota</taxon>
        <taxon>Sar</taxon>
        <taxon>Alveolata</taxon>
        <taxon>Ciliophora</taxon>
        <taxon>Postciliodesmatophora</taxon>
        <taxon>Heterotrichea</taxon>
        <taxon>Heterotrichida</taxon>
        <taxon>Stentoridae</taxon>
        <taxon>Stentor</taxon>
    </lineage>
</organism>
<dbReference type="Pfam" id="PF04099">
    <property type="entry name" value="Sybindin"/>
    <property type="match status" value="1"/>
</dbReference>
<name>A0A1R2ARH0_9CILI</name>
<evidence type="ECO:0000256" key="6">
    <source>
        <dbReference type="RuleBase" id="RU366065"/>
    </source>
</evidence>
<dbReference type="InterPro" id="IPR007233">
    <property type="entry name" value="TRAPPC"/>
</dbReference>
<protein>
    <recommendedName>
        <fullName evidence="6">Trafficking protein particle complex subunit</fullName>
    </recommendedName>
</protein>